<protein>
    <recommendedName>
        <fullName evidence="5">Abortive infection Abi-like protein</fullName>
    </recommendedName>
</protein>
<keyword evidence="4" id="KW-1185">Reference proteome</keyword>
<dbReference type="InterPro" id="IPR049503">
    <property type="entry name" value="AbiJ_NTD4"/>
</dbReference>
<evidence type="ECO:0000313" key="3">
    <source>
        <dbReference type="EMBL" id="ANU78204.1"/>
    </source>
</evidence>
<dbReference type="InterPro" id="IPR054280">
    <property type="entry name" value="DUF7014"/>
</dbReference>
<organism evidence="3 4">
    <name type="scientific">Blautia pseudococcoides</name>
    <dbReference type="NCBI Taxonomy" id="1796616"/>
    <lineage>
        <taxon>Bacteria</taxon>
        <taxon>Bacillati</taxon>
        <taxon>Bacillota</taxon>
        <taxon>Clostridia</taxon>
        <taxon>Lachnospirales</taxon>
        <taxon>Lachnospiraceae</taxon>
        <taxon>Blautia</taxon>
    </lineage>
</organism>
<evidence type="ECO:0008006" key="5">
    <source>
        <dbReference type="Google" id="ProtNLM"/>
    </source>
</evidence>
<dbReference type="EMBL" id="CP015405">
    <property type="protein sequence ID" value="ANU78204.1"/>
    <property type="molecule type" value="Genomic_DNA"/>
</dbReference>
<dbReference type="Pfam" id="PF18863">
    <property type="entry name" value="AbiJ_NTD4"/>
    <property type="match status" value="1"/>
</dbReference>
<dbReference type="STRING" id="1796616.A4V09_22130"/>
<dbReference type="NCBIfam" id="NF046078">
    <property type="entry name" value="STM4504_CBY0614"/>
    <property type="match status" value="1"/>
</dbReference>
<reference evidence="3" key="1">
    <citation type="submission" date="2017-04" db="EMBL/GenBank/DDBJ databases">
        <title>Complete Genome Sequences of Twelve Strains of a Stable Defined Moderately Diverse Mouse Microbiota 2 (sDMDMm2).</title>
        <authorList>
            <person name="Uchimura Y."/>
            <person name="Wyss M."/>
            <person name="Brugiroux S."/>
            <person name="Limenitakis J.P."/>
            <person name="Stecher B."/>
            <person name="McCoy K.D."/>
            <person name="Macpherson A.J."/>
        </authorList>
    </citation>
    <scope>NUCLEOTIDE SEQUENCE</scope>
    <source>
        <strain evidence="3">YL58</strain>
    </source>
</reference>
<dbReference type="RefSeq" id="WP_065544289.1">
    <property type="nucleotide sequence ID" value="NZ_CP015405.2"/>
</dbReference>
<evidence type="ECO:0000259" key="2">
    <source>
        <dbReference type="Pfam" id="PF22809"/>
    </source>
</evidence>
<accession>A0A1C7IH20</accession>
<gene>
    <name evidence="3" type="ORF">A4V09_22130</name>
</gene>
<proteinExistence type="predicted"/>
<evidence type="ECO:0000313" key="4">
    <source>
        <dbReference type="Proteomes" id="UP000092574"/>
    </source>
</evidence>
<feature type="domain" description="HEPN AbiJ-N-terminal" evidence="1">
    <location>
        <begin position="5"/>
        <end position="78"/>
    </location>
</feature>
<dbReference type="Proteomes" id="UP000092574">
    <property type="component" value="Chromosome"/>
</dbReference>
<feature type="domain" description="DUF7014" evidence="2">
    <location>
        <begin position="86"/>
        <end position="216"/>
    </location>
</feature>
<dbReference type="KEGG" id="byl:A4V09_22130"/>
<dbReference type="AlphaFoldDB" id="A0A1C7IH20"/>
<evidence type="ECO:0000259" key="1">
    <source>
        <dbReference type="Pfam" id="PF18863"/>
    </source>
</evidence>
<dbReference type="Pfam" id="PF22809">
    <property type="entry name" value="DUF7014"/>
    <property type="match status" value="1"/>
</dbReference>
<name>A0A1C7IH20_9FIRM</name>
<sequence length="219" mass="25310">MPTLQIDLLLDFIDFTWHFINGLKEETEIKYNDDYCQKIDDSLSELNYRFKQNNLGYEYINGELIRIDNKLLHGVVIKPALYLLNSEDFNGAEEEFRKAFEYRRKGDNKNAILEALKAFESTMKTICDKKEYTFDPNNDTAKKLINILENNSFYPSYMNNHIANLRTTLESGLPVLRNKNAGHGQGATVVNISDEFTEYALNLAATNIVLLVKIYQSQK</sequence>